<comment type="caution">
    <text evidence="2">The sequence shown here is derived from an EMBL/GenBank/DDBJ whole genome shotgun (WGS) entry which is preliminary data.</text>
</comment>
<sequence>MIARFLAATGRRRRVILVVALVLSVGYLLLHVWVPSLGQRTFPAMATASAVFLMLGTVASARDRPKAFLVQPRVPAFSASPQPALVFMALAFFPIATGMVGNVIRDWGSEPFLPDQQLELSWAAVLVPWIVIAWRDTSVQVRPDGLRQRGITGWLVVPWDAVPTVPTLPPSPRARTVRLNFGRPELVRRHGLHVYRQRLRSDDIDPEFLCAAIRYYLAHPEHRPAIGTQAEYDRVVPHLLNSLDWSPSCMVTAQPHS</sequence>
<feature type="transmembrane region" description="Helical" evidence="1">
    <location>
        <begin position="15"/>
        <end position="34"/>
    </location>
</feature>
<keyword evidence="1" id="KW-0812">Transmembrane</keyword>
<dbReference type="Proteomes" id="UP001500307">
    <property type="component" value="Unassembled WGS sequence"/>
</dbReference>
<keyword evidence="1" id="KW-1133">Transmembrane helix</keyword>
<feature type="transmembrane region" description="Helical" evidence="1">
    <location>
        <begin position="40"/>
        <end position="61"/>
    </location>
</feature>
<reference evidence="3" key="1">
    <citation type="journal article" date="2019" name="Int. J. Syst. Evol. Microbiol.">
        <title>The Global Catalogue of Microorganisms (GCM) 10K type strain sequencing project: providing services to taxonomists for standard genome sequencing and annotation.</title>
        <authorList>
            <consortium name="The Broad Institute Genomics Platform"/>
            <consortium name="The Broad Institute Genome Sequencing Center for Infectious Disease"/>
            <person name="Wu L."/>
            <person name="Ma J."/>
        </authorList>
    </citation>
    <scope>NUCLEOTIDE SEQUENCE [LARGE SCALE GENOMIC DNA]</scope>
    <source>
        <strain evidence="3">JCM 3175</strain>
    </source>
</reference>
<dbReference type="EMBL" id="BAABGU010000042">
    <property type="protein sequence ID" value="GAA4578633.1"/>
    <property type="molecule type" value="Genomic_DNA"/>
</dbReference>
<evidence type="ECO:0000313" key="2">
    <source>
        <dbReference type="EMBL" id="GAA4578633.1"/>
    </source>
</evidence>
<keyword evidence="1" id="KW-0472">Membrane</keyword>
<evidence type="ECO:0000256" key="1">
    <source>
        <dbReference type="SAM" id="Phobius"/>
    </source>
</evidence>
<name>A0ABP8T1V2_9ACTN</name>
<protein>
    <submittedName>
        <fullName evidence="2">Uncharacterized protein</fullName>
    </submittedName>
</protein>
<feature type="transmembrane region" description="Helical" evidence="1">
    <location>
        <begin position="82"/>
        <end position="100"/>
    </location>
</feature>
<organism evidence="2 3">
    <name type="scientific">Micromonospora coerulea</name>
    <dbReference type="NCBI Taxonomy" id="47856"/>
    <lineage>
        <taxon>Bacteria</taxon>
        <taxon>Bacillati</taxon>
        <taxon>Actinomycetota</taxon>
        <taxon>Actinomycetes</taxon>
        <taxon>Micromonosporales</taxon>
        <taxon>Micromonosporaceae</taxon>
        <taxon>Micromonospora</taxon>
    </lineage>
</organism>
<dbReference type="RefSeq" id="WP_346124273.1">
    <property type="nucleotide sequence ID" value="NZ_BAABGU010000042.1"/>
</dbReference>
<proteinExistence type="predicted"/>
<accession>A0ABP8T1V2</accession>
<gene>
    <name evidence="2" type="ORF">GCM10023176_54930</name>
</gene>
<keyword evidence="3" id="KW-1185">Reference proteome</keyword>
<evidence type="ECO:0000313" key="3">
    <source>
        <dbReference type="Proteomes" id="UP001500307"/>
    </source>
</evidence>